<feature type="region of interest" description="Disordered" evidence="2">
    <location>
        <begin position="511"/>
        <end position="623"/>
    </location>
</feature>
<organism evidence="3 4">
    <name type="scientific">Scleropages formosus</name>
    <name type="common">Asian bonytongue</name>
    <name type="synonym">Osteoglossum formosum</name>
    <dbReference type="NCBI Taxonomy" id="113540"/>
    <lineage>
        <taxon>Eukaryota</taxon>
        <taxon>Metazoa</taxon>
        <taxon>Chordata</taxon>
        <taxon>Craniata</taxon>
        <taxon>Vertebrata</taxon>
        <taxon>Euteleostomi</taxon>
        <taxon>Actinopterygii</taxon>
        <taxon>Neopterygii</taxon>
        <taxon>Teleostei</taxon>
        <taxon>Osteoglossocephala</taxon>
        <taxon>Osteoglossomorpha</taxon>
        <taxon>Osteoglossiformes</taxon>
        <taxon>Osteoglossidae</taxon>
        <taxon>Scleropages</taxon>
    </lineage>
</organism>
<feature type="compositionally biased region" description="Basic and acidic residues" evidence="2">
    <location>
        <begin position="412"/>
        <end position="424"/>
    </location>
</feature>
<name>A0A0P7UHE8_SCLFO</name>
<feature type="compositionally biased region" description="Basic and acidic residues" evidence="2">
    <location>
        <begin position="265"/>
        <end position="278"/>
    </location>
</feature>
<feature type="compositionally biased region" description="Acidic residues" evidence="2">
    <location>
        <begin position="394"/>
        <end position="411"/>
    </location>
</feature>
<feature type="region of interest" description="Disordered" evidence="2">
    <location>
        <begin position="703"/>
        <end position="749"/>
    </location>
</feature>
<feature type="compositionally biased region" description="Low complexity" evidence="2">
    <location>
        <begin position="605"/>
        <end position="623"/>
    </location>
</feature>
<dbReference type="Proteomes" id="UP000034805">
    <property type="component" value="Unassembled WGS sequence"/>
</dbReference>
<dbReference type="PANTHER" id="PTHR22909">
    <property type="entry name" value="GOLGI INTEGRAL MEMBRANE PROTEIN 4"/>
    <property type="match status" value="1"/>
</dbReference>
<proteinExistence type="predicted"/>
<dbReference type="GO" id="GO:0000139">
    <property type="term" value="C:Golgi membrane"/>
    <property type="evidence" value="ECO:0007669"/>
    <property type="project" value="InterPro"/>
</dbReference>
<feature type="compositionally biased region" description="Acidic residues" evidence="2">
    <location>
        <begin position="353"/>
        <end position="370"/>
    </location>
</feature>
<evidence type="ECO:0000313" key="3">
    <source>
        <dbReference type="EMBL" id="KPP58626.1"/>
    </source>
</evidence>
<dbReference type="AlphaFoldDB" id="A0A0P7UHE8"/>
<feature type="compositionally biased region" description="Acidic residues" evidence="2">
    <location>
        <begin position="324"/>
        <end position="340"/>
    </location>
</feature>
<comment type="caution">
    <text evidence="3">The sequence shown here is derived from an EMBL/GenBank/DDBJ whole genome shotgun (WGS) entry which is preliminary data.</text>
</comment>
<dbReference type="InterPro" id="IPR042336">
    <property type="entry name" value="GOLIM4"/>
</dbReference>
<feature type="compositionally biased region" description="Polar residues" evidence="2">
    <location>
        <begin position="561"/>
        <end position="581"/>
    </location>
</feature>
<feature type="compositionally biased region" description="Basic and acidic residues" evidence="2">
    <location>
        <begin position="515"/>
        <end position="524"/>
    </location>
</feature>
<feature type="compositionally biased region" description="Basic and acidic residues" evidence="2">
    <location>
        <begin position="294"/>
        <end position="312"/>
    </location>
</feature>
<feature type="compositionally biased region" description="Basic residues" evidence="2">
    <location>
        <begin position="592"/>
        <end position="601"/>
    </location>
</feature>
<feature type="region of interest" description="Disordered" evidence="2">
    <location>
        <begin position="201"/>
        <end position="223"/>
    </location>
</feature>
<evidence type="ECO:0000256" key="1">
    <source>
        <dbReference type="SAM" id="Coils"/>
    </source>
</evidence>
<evidence type="ECO:0000256" key="2">
    <source>
        <dbReference type="SAM" id="MobiDB-lite"/>
    </source>
</evidence>
<reference evidence="3 4" key="1">
    <citation type="submission" date="2015-08" db="EMBL/GenBank/DDBJ databases">
        <title>The genome of the Asian arowana (Scleropages formosus).</title>
        <authorList>
            <person name="Tan M.H."/>
            <person name="Gan H.M."/>
            <person name="Croft L.J."/>
            <person name="Austin C.M."/>
        </authorList>
    </citation>
    <scope>NUCLEOTIDE SEQUENCE [LARGE SCALE GENOMIC DNA]</scope>
    <source>
        <strain evidence="3">Aro1</strain>
    </source>
</reference>
<sequence>MQSKRLLRQNQHDDLKKQFYDLQEQHRELSDSHGKALDEHRKRFDELQETKELEISKLKENMYNLREENKQLRKAHQDVHLQLQDARQQHKDLKSAHERLAVTLEDHKSALSVAQRHLSSPGPDGLDATNPVVSLSSGVKAEVEQLKKLKVSGADAHADARRAVEADSAANQQRVTLEQAQAMKVTNSTFAVQVEHRREGGAQQMAGAAPPDDGTREEQHRHRRIGMSAWTLTAFRGRRTPTARERKPCEKRIFCVTEGGVPAHRGIEEERERHREDDPNNQGEDELDDAEEQREERPLEQRMGEEQGRPAADEQLVMAGNPDQQEDTLDEQYQEEAEEEVREHFAGGQKQEGEEEEEEEEEDAYNEENVEPNNTKRDGGPHADTRGAAKEPEPNEEENYEEEEGDLEEEEGGAKDTRTNRRAEIPTSAGVPGKRYKMPDVKPPRILDTRSLHVGRGRSTRAPYCAPTRVLGRTSAPGSQDGARPRGDGRFATHRVFGQLGNSVEDLQLWQAGEHAAERGEHTSLCENTHSPWARSRGSKAPGSSDAPVASAKHSPRVSVTDGTPRSSPGSGALSSPTSVHCVSPLGFSRDGRRKAHGLRRRVSDSSGAAPSSTSSPSDPMAFSDRHRCWIRGTAGSCRIDAPGGIVGNPPWQADRTQVPQCVVHQLEALYADQSAQDSAEANAAGAQVLTGVAAIPESGLRPAESLRLDARATEDVGSPSSEDRDDWDLGALLTTPEELGEPFTQDAC</sequence>
<dbReference type="EMBL" id="JARO02013588">
    <property type="protein sequence ID" value="KPP58626.1"/>
    <property type="molecule type" value="Genomic_DNA"/>
</dbReference>
<feature type="compositionally biased region" description="Basic and acidic residues" evidence="2">
    <location>
        <begin position="437"/>
        <end position="451"/>
    </location>
</feature>
<gene>
    <name evidence="3" type="ORF">Z043_123532</name>
</gene>
<keyword evidence="1" id="KW-0175">Coiled coil</keyword>
<evidence type="ECO:0008006" key="5">
    <source>
        <dbReference type="Google" id="ProtNLM"/>
    </source>
</evidence>
<feature type="region of interest" description="Disordered" evidence="2">
    <location>
        <begin position="1"/>
        <end position="37"/>
    </location>
</feature>
<dbReference type="PANTHER" id="PTHR22909:SF24">
    <property type="entry name" value="GOLGI INTEGRAL MEMBRANE PROTEIN 4-RELATED"/>
    <property type="match status" value="1"/>
</dbReference>
<feature type="compositionally biased region" description="Basic and acidic residues" evidence="2">
    <location>
        <begin position="10"/>
        <end position="37"/>
    </location>
</feature>
<feature type="compositionally biased region" description="Acidic residues" evidence="2">
    <location>
        <begin position="283"/>
        <end position="293"/>
    </location>
</feature>
<feature type="compositionally biased region" description="Basic and acidic residues" evidence="2">
    <location>
        <begin position="705"/>
        <end position="715"/>
    </location>
</feature>
<protein>
    <recommendedName>
        <fullName evidence="5">Golgi integral membrane protein 4-like</fullName>
    </recommendedName>
</protein>
<evidence type="ECO:0000313" key="4">
    <source>
        <dbReference type="Proteomes" id="UP000034805"/>
    </source>
</evidence>
<feature type="coiled-coil region" evidence="1">
    <location>
        <begin position="37"/>
        <end position="103"/>
    </location>
</feature>
<feature type="region of interest" description="Disordered" evidence="2">
    <location>
        <begin position="265"/>
        <end position="493"/>
    </location>
</feature>
<feature type="compositionally biased region" description="Basic and acidic residues" evidence="2">
    <location>
        <begin position="374"/>
        <end position="393"/>
    </location>
</feature>
<accession>A0A0P7UHE8</accession>